<evidence type="ECO:0000313" key="1">
    <source>
        <dbReference type="EMBL" id="RAK78774.1"/>
    </source>
</evidence>
<dbReference type="VEuPathDB" id="FungiDB:BO72DRAFT_71108"/>
<name>A0A8G1RT25_9EURO</name>
<evidence type="ECO:0000313" key="2">
    <source>
        <dbReference type="Proteomes" id="UP000249789"/>
    </source>
</evidence>
<keyword evidence="2" id="KW-1185">Reference proteome</keyword>
<protein>
    <submittedName>
        <fullName evidence="1">Uncharacterized protein</fullName>
    </submittedName>
</protein>
<organism evidence="1 2">
    <name type="scientific">Aspergillus fijiensis CBS 313.89</name>
    <dbReference type="NCBI Taxonomy" id="1448319"/>
    <lineage>
        <taxon>Eukaryota</taxon>
        <taxon>Fungi</taxon>
        <taxon>Dikarya</taxon>
        <taxon>Ascomycota</taxon>
        <taxon>Pezizomycotina</taxon>
        <taxon>Eurotiomycetes</taxon>
        <taxon>Eurotiomycetidae</taxon>
        <taxon>Eurotiales</taxon>
        <taxon>Aspergillaceae</taxon>
        <taxon>Aspergillus</taxon>
    </lineage>
</organism>
<accession>A0A8G1RT25</accession>
<reference evidence="1 2" key="1">
    <citation type="submission" date="2018-02" db="EMBL/GenBank/DDBJ databases">
        <title>The genomes of Aspergillus section Nigri reveals drivers in fungal speciation.</title>
        <authorList>
            <consortium name="DOE Joint Genome Institute"/>
            <person name="Vesth T.C."/>
            <person name="Nybo J."/>
            <person name="Theobald S."/>
            <person name="Brandl J."/>
            <person name="Frisvad J.C."/>
            <person name="Nielsen K.F."/>
            <person name="Lyhne E.K."/>
            <person name="Kogle M.E."/>
            <person name="Kuo A."/>
            <person name="Riley R."/>
            <person name="Clum A."/>
            <person name="Nolan M."/>
            <person name="Lipzen A."/>
            <person name="Salamov A."/>
            <person name="Henrissat B."/>
            <person name="Wiebenga A."/>
            <person name="De vries R.P."/>
            <person name="Grigoriev I.V."/>
            <person name="Mortensen U.H."/>
            <person name="Andersen M.R."/>
            <person name="Baker S.E."/>
        </authorList>
    </citation>
    <scope>NUCLEOTIDE SEQUENCE [LARGE SCALE GENOMIC DNA]</scope>
    <source>
        <strain evidence="1 2">CBS 313.89</strain>
    </source>
</reference>
<dbReference type="EMBL" id="KZ824636">
    <property type="protein sequence ID" value="RAK78774.1"/>
    <property type="molecule type" value="Genomic_DNA"/>
</dbReference>
<dbReference type="RefSeq" id="XP_040802784.1">
    <property type="nucleotide sequence ID" value="XM_040950637.1"/>
</dbReference>
<sequence>MRLRCLAPPRRLNVPGASTRRRAPVYDGPGWFNRGPFDGEGDHGCRDQKLESRVETDLFFLSFPPLPVSQSVSHAHTHTLSLFLVSSLVDQDEEIRKKTINVSNPFTRRLPGQFLISSHYLPLSSSIEWFRLREWGGQGLPWRLVVLSAGFLRRVSYRRVLYVSPPPICSSGAMYARYQSVTRI</sequence>
<dbReference type="GeneID" id="63867972"/>
<gene>
    <name evidence="1" type="ORF">BO72DRAFT_71108</name>
</gene>
<dbReference type="AlphaFoldDB" id="A0A8G1RT25"/>
<proteinExistence type="predicted"/>
<dbReference type="Proteomes" id="UP000249789">
    <property type="component" value="Unassembled WGS sequence"/>
</dbReference>